<evidence type="ECO:0000313" key="6">
    <source>
        <dbReference type="Proteomes" id="UP000007819"/>
    </source>
</evidence>
<dbReference type="Proteomes" id="UP000007819">
    <property type="component" value="Chromosome X"/>
</dbReference>
<dbReference type="RefSeq" id="XP_029341194.1">
    <property type="nucleotide sequence ID" value="XM_029485334.1"/>
</dbReference>
<dbReference type="InterPro" id="IPR050441">
    <property type="entry name" value="RBM"/>
</dbReference>
<dbReference type="SMART" id="SM00360">
    <property type="entry name" value="RRM"/>
    <property type="match status" value="1"/>
</dbReference>
<proteinExistence type="predicted"/>
<protein>
    <recommendedName>
        <fullName evidence="4">RRM domain-containing protein</fullName>
    </recommendedName>
</protein>
<dbReference type="Gene3D" id="3.30.70.330">
    <property type="match status" value="1"/>
</dbReference>
<dbReference type="OrthoDB" id="439808at2759"/>
<dbReference type="InterPro" id="IPR012677">
    <property type="entry name" value="Nucleotide-bd_a/b_plait_sf"/>
</dbReference>
<evidence type="ECO:0000256" key="1">
    <source>
        <dbReference type="ARBA" id="ARBA00022884"/>
    </source>
</evidence>
<name>A0A8R2JL42_ACYPI</name>
<dbReference type="SUPFAM" id="SSF54928">
    <property type="entry name" value="RNA-binding domain, RBD"/>
    <property type="match status" value="1"/>
</dbReference>
<reference evidence="5" key="2">
    <citation type="submission" date="2022-06" db="UniProtKB">
        <authorList>
            <consortium name="EnsemblMetazoa"/>
        </authorList>
    </citation>
    <scope>IDENTIFICATION</scope>
</reference>
<dbReference type="SMR" id="A0A8R2JL42"/>
<dbReference type="PANTHER" id="PTHR48034">
    <property type="entry name" value="TRANSFORMER-2 SEX-DETERMINING PROTEIN-RELATED"/>
    <property type="match status" value="1"/>
</dbReference>
<feature type="compositionally biased region" description="Basic residues" evidence="3">
    <location>
        <begin position="38"/>
        <end position="54"/>
    </location>
</feature>
<dbReference type="GO" id="GO:0003723">
    <property type="term" value="F:RNA binding"/>
    <property type="evidence" value="ECO:0007669"/>
    <property type="project" value="UniProtKB-UniRule"/>
</dbReference>
<accession>A0A8R2JL42</accession>
<feature type="compositionally biased region" description="Basic and acidic residues" evidence="3">
    <location>
        <begin position="205"/>
        <end position="224"/>
    </location>
</feature>
<organism evidence="5 6">
    <name type="scientific">Acyrthosiphon pisum</name>
    <name type="common">Pea aphid</name>
    <dbReference type="NCBI Taxonomy" id="7029"/>
    <lineage>
        <taxon>Eukaryota</taxon>
        <taxon>Metazoa</taxon>
        <taxon>Ecdysozoa</taxon>
        <taxon>Arthropoda</taxon>
        <taxon>Hexapoda</taxon>
        <taxon>Insecta</taxon>
        <taxon>Pterygota</taxon>
        <taxon>Neoptera</taxon>
        <taxon>Paraneoptera</taxon>
        <taxon>Hemiptera</taxon>
        <taxon>Sternorrhyncha</taxon>
        <taxon>Aphidomorpha</taxon>
        <taxon>Aphidoidea</taxon>
        <taxon>Aphididae</taxon>
        <taxon>Macrosiphini</taxon>
        <taxon>Acyrthosiphon</taxon>
    </lineage>
</organism>
<dbReference type="CDD" id="cd12363">
    <property type="entry name" value="RRM_TRA2"/>
    <property type="match status" value="1"/>
</dbReference>
<dbReference type="InterPro" id="IPR035979">
    <property type="entry name" value="RBD_domain_sf"/>
</dbReference>
<dbReference type="InterPro" id="IPR000504">
    <property type="entry name" value="RRM_dom"/>
</dbReference>
<sequence>MSDVEDSNGSSISPSRSRSSSSSDDESCSRSRSLSRLPSRKGRKYKIHSKHSYSRSRSYSGDRRRTYRSHSRGSGSRRSKYENPKTKRCLGIFGLSAFTTETRLYNIFVKYGDIDKMIIIMDAKSGKSRGFGFAYFKNHEDAKVAKEECSGMEIDGRRIRVDFSITKRPHTPTPGIYMGRPTERYDRYDRVRDYDDYYEGAYRGGRGEGGGEERRSRYDRSHSL</sequence>
<feature type="compositionally biased region" description="Low complexity" evidence="3">
    <location>
        <begin position="10"/>
        <end position="22"/>
    </location>
</feature>
<dbReference type="Pfam" id="PF00076">
    <property type="entry name" value="RRM_1"/>
    <property type="match status" value="1"/>
</dbReference>
<feature type="domain" description="RRM" evidence="4">
    <location>
        <begin position="88"/>
        <end position="166"/>
    </location>
</feature>
<dbReference type="EnsemblMetazoa" id="XM_029485334.1">
    <property type="protein sequence ID" value="XP_029341194.1"/>
    <property type="gene ID" value="LOC100166444"/>
</dbReference>
<dbReference type="GeneID" id="100166444"/>
<reference evidence="6" key="1">
    <citation type="submission" date="2010-06" db="EMBL/GenBank/DDBJ databases">
        <authorList>
            <person name="Jiang H."/>
            <person name="Abraham K."/>
            <person name="Ali S."/>
            <person name="Alsbrooks S.L."/>
            <person name="Anim B.N."/>
            <person name="Anosike U.S."/>
            <person name="Attaway T."/>
            <person name="Bandaranaike D.P."/>
            <person name="Battles P.K."/>
            <person name="Bell S.N."/>
            <person name="Bell A.V."/>
            <person name="Beltran B."/>
            <person name="Bickham C."/>
            <person name="Bustamante Y."/>
            <person name="Caleb T."/>
            <person name="Canada A."/>
            <person name="Cardenas V."/>
            <person name="Carter K."/>
            <person name="Chacko J."/>
            <person name="Chandrabose M.N."/>
            <person name="Chavez D."/>
            <person name="Chavez A."/>
            <person name="Chen L."/>
            <person name="Chu H.-S."/>
            <person name="Claassen K.J."/>
            <person name="Cockrell R."/>
            <person name="Collins M."/>
            <person name="Cooper J.A."/>
            <person name="Cree A."/>
            <person name="Curry S.M."/>
            <person name="Da Y."/>
            <person name="Dao M.D."/>
            <person name="Das B."/>
            <person name="Davila M.-L."/>
            <person name="Davy-Carroll L."/>
            <person name="Denson S."/>
            <person name="Dinh H."/>
            <person name="Ebong V.E."/>
            <person name="Edwards J.R."/>
            <person name="Egan A."/>
            <person name="El-Daye J."/>
            <person name="Escobedo L."/>
            <person name="Fernandez S."/>
            <person name="Fernando P.R."/>
            <person name="Flagg N."/>
            <person name="Forbes L.D."/>
            <person name="Fowler R.G."/>
            <person name="Fu Q."/>
            <person name="Gabisi R.A."/>
            <person name="Ganer J."/>
            <person name="Garbino Pronczuk A."/>
            <person name="Garcia R.M."/>
            <person name="Garner T."/>
            <person name="Garrett T.E."/>
            <person name="Gonzalez D.A."/>
            <person name="Hamid H."/>
            <person name="Hawkins E.S."/>
            <person name="Hirani K."/>
            <person name="Hogues M.E."/>
            <person name="Hollins B."/>
            <person name="Hsiao C.-H."/>
            <person name="Jabil R."/>
            <person name="James M.L."/>
            <person name="Jhangiani S.N."/>
            <person name="Johnson B."/>
            <person name="Johnson Q."/>
            <person name="Joshi V."/>
            <person name="Kalu J.B."/>
            <person name="Kam C."/>
            <person name="Kashfia A."/>
            <person name="Keebler J."/>
            <person name="Kisamo H."/>
            <person name="Kovar C.L."/>
            <person name="Lago L.A."/>
            <person name="Lai C.-Y."/>
            <person name="Laidlaw J."/>
            <person name="Lara F."/>
            <person name="Le T.-K."/>
            <person name="Lee S.L."/>
            <person name="Legall F.H."/>
            <person name="Lemon S.J."/>
            <person name="Lewis L.R."/>
            <person name="Li B."/>
            <person name="Liu Y."/>
            <person name="Liu Y.-S."/>
            <person name="Lopez J."/>
            <person name="Lozado R.J."/>
            <person name="Lu J."/>
            <person name="Madu R.C."/>
            <person name="Maheshwari M."/>
            <person name="Maheshwari R."/>
            <person name="Malloy K."/>
            <person name="Martinez E."/>
            <person name="Mathew T."/>
            <person name="Mercado I.C."/>
            <person name="Mercado C."/>
            <person name="Meyer B."/>
            <person name="Montgomery K."/>
            <person name="Morgan M.B."/>
            <person name="Munidasa M."/>
            <person name="Nazareth L.V."/>
            <person name="Nelson J."/>
            <person name="Ng B.M."/>
            <person name="Nguyen N.B."/>
            <person name="Nguyen P.Q."/>
            <person name="Nguyen T."/>
            <person name="Obregon M."/>
            <person name="Okwuonu G.O."/>
            <person name="Onwere C.G."/>
            <person name="Orozco G."/>
            <person name="Parra A."/>
            <person name="Patel S."/>
            <person name="Patil S."/>
            <person name="Perez A."/>
            <person name="Perez Y."/>
            <person name="Pham C."/>
            <person name="Primus E.L."/>
            <person name="Pu L.-L."/>
            <person name="Puazo M."/>
            <person name="Qin X."/>
            <person name="Quiroz J.B."/>
            <person name="Reese J."/>
            <person name="Richards S."/>
            <person name="Rives C.M."/>
            <person name="Robberts R."/>
            <person name="Ruiz S.J."/>
            <person name="Ruiz M.J."/>
            <person name="Santibanez J."/>
            <person name="Schneider B.W."/>
            <person name="Sisson I."/>
            <person name="Smith M."/>
            <person name="Sodergren E."/>
            <person name="Song X.-Z."/>
            <person name="Song B.B."/>
            <person name="Summersgill H."/>
            <person name="Thelus R."/>
            <person name="Thornton R.D."/>
            <person name="Trejos Z.Y."/>
            <person name="Usmani K."/>
            <person name="Vattathil S."/>
            <person name="Villasana D."/>
            <person name="Walker D.L."/>
            <person name="Wang S."/>
            <person name="Wang K."/>
            <person name="White C.S."/>
            <person name="Williams A.C."/>
            <person name="Williamson J."/>
            <person name="Wilson K."/>
            <person name="Woghiren I.O."/>
            <person name="Woodworth J.R."/>
            <person name="Worley K.C."/>
            <person name="Wright R.A."/>
            <person name="Wu W."/>
            <person name="Young L."/>
            <person name="Zhang L."/>
            <person name="Zhang J."/>
            <person name="Zhu Y."/>
            <person name="Muzny D.M."/>
            <person name="Weinstock G."/>
            <person name="Gibbs R.A."/>
        </authorList>
    </citation>
    <scope>NUCLEOTIDE SEQUENCE [LARGE SCALE GENOMIC DNA]</scope>
    <source>
        <strain evidence="6">LSR1</strain>
    </source>
</reference>
<feature type="region of interest" description="Disordered" evidence="3">
    <location>
        <begin position="1"/>
        <end position="83"/>
    </location>
</feature>
<dbReference type="AlphaFoldDB" id="A0A8R2JL42"/>
<dbReference type="KEGG" id="api:100166444"/>
<feature type="region of interest" description="Disordered" evidence="3">
    <location>
        <begin position="199"/>
        <end position="224"/>
    </location>
</feature>
<evidence type="ECO:0000259" key="4">
    <source>
        <dbReference type="PROSITE" id="PS50102"/>
    </source>
</evidence>
<dbReference type="PROSITE" id="PS50102">
    <property type="entry name" value="RRM"/>
    <property type="match status" value="1"/>
</dbReference>
<evidence type="ECO:0000256" key="2">
    <source>
        <dbReference type="PROSITE-ProRule" id="PRU00176"/>
    </source>
</evidence>
<keyword evidence="6" id="KW-1185">Reference proteome</keyword>
<evidence type="ECO:0000256" key="3">
    <source>
        <dbReference type="SAM" id="MobiDB-lite"/>
    </source>
</evidence>
<feature type="compositionally biased region" description="Basic residues" evidence="3">
    <location>
        <begin position="65"/>
        <end position="78"/>
    </location>
</feature>
<evidence type="ECO:0000313" key="5">
    <source>
        <dbReference type="EnsemblMetazoa" id="XP_029341194.1"/>
    </source>
</evidence>
<keyword evidence="1 2" id="KW-0694">RNA-binding</keyword>